<reference evidence="2 3" key="1">
    <citation type="journal article" date="2014" name="Int. J. Syst. Evol. Microbiol.">
        <title>Complete genome sequence of Corynebacterium casei LMG S-19264T (=DSM 44701T), isolated from a smear-ripened cheese.</title>
        <authorList>
            <consortium name="US DOE Joint Genome Institute (JGI-PGF)"/>
            <person name="Walter F."/>
            <person name="Albersmeier A."/>
            <person name="Kalinowski J."/>
            <person name="Ruckert C."/>
        </authorList>
    </citation>
    <scope>NUCLEOTIDE SEQUENCE [LARGE SCALE GENOMIC DNA]</scope>
    <source>
        <strain evidence="2 3">KCTC 12866</strain>
    </source>
</reference>
<dbReference type="EMBL" id="BMXF01000003">
    <property type="protein sequence ID" value="GHB75521.1"/>
    <property type="molecule type" value="Genomic_DNA"/>
</dbReference>
<comment type="caution">
    <text evidence="2">The sequence shown here is derived from an EMBL/GenBank/DDBJ whole genome shotgun (WGS) entry which is preliminary data.</text>
</comment>
<keyword evidence="3" id="KW-1185">Reference proteome</keyword>
<evidence type="ECO:0000259" key="1">
    <source>
        <dbReference type="Pfam" id="PF14905"/>
    </source>
</evidence>
<dbReference type="Proteomes" id="UP000598271">
    <property type="component" value="Unassembled WGS sequence"/>
</dbReference>
<feature type="domain" description="Outer membrane protein beta-barrel" evidence="1">
    <location>
        <begin position="2"/>
        <end position="76"/>
    </location>
</feature>
<evidence type="ECO:0000313" key="3">
    <source>
        <dbReference type="Proteomes" id="UP000598271"/>
    </source>
</evidence>
<accession>A0A8J3D399</accession>
<sequence>MTAFYNSPSVYGQMFFRSQGQVSVGVQKNLMKKAATLRLNVRDLFYTMRNAGRTNYGLTNLSFVSRFESRVARVAFACNFGNRNLNAARQRRTGVEDEQGRV</sequence>
<evidence type="ECO:0000313" key="2">
    <source>
        <dbReference type="EMBL" id="GHB75521.1"/>
    </source>
</evidence>
<gene>
    <name evidence="2" type="ORF">GCM10007390_31590</name>
</gene>
<organism evidence="2 3">
    <name type="scientific">Persicitalea jodogahamensis</name>
    <dbReference type="NCBI Taxonomy" id="402147"/>
    <lineage>
        <taxon>Bacteria</taxon>
        <taxon>Pseudomonadati</taxon>
        <taxon>Bacteroidota</taxon>
        <taxon>Cytophagia</taxon>
        <taxon>Cytophagales</taxon>
        <taxon>Spirosomataceae</taxon>
        <taxon>Persicitalea</taxon>
    </lineage>
</organism>
<protein>
    <recommendedName>
        <fullName evidence="1">Outer membrane protein beta-barrel domain-containing protein</fullName>
    </recommendedName>
</protein>
<dbReference type="AlphaFoldDB" id="A0A8J3D399"/>
<name>A0A8J3D399_9BACT</name>
<dbReference type="Pfam" id="PF14905">
    <property type="entry name" value="OMP_b-brl_3"/>
    <property type="match status" value="1"/>
</dbReference>
<proteinExistence type="predicted"/>
<dbReference type="InterPro" id="IPR041700">
    <property type="entry name" value="OMP_b-brl_3"/>
</dbReference>